<keyword evidence="1" id="KW-1133">Transmembrane helix</keyword>
<gene>
    <name evidence="2" type="ORF">GCM10007301_07740</name>
</gene>
<accession>A0A917BLT3</accession>
<evidence type="ECO:0000256" key="1">
    <source>
        <dbReference type="SAM" id="Phobius"/>
    </source>
</evidence>
<organism evidence="2 3">
    <name type="scientific">Azorhizobium oxalatiphilum</name>
    <dbReference type="NCBI Taxonomy" id="980631"/>
    <lineage>
        <taxon>Bacteria</taxon>
        <taxon>Pseudomonadati</taxon>
        <taxon>Pseudomonadota</taxon>
        <taxon>Alphaproteobacteria</taxon>
        <taxon>Hyphomicrobiales</taxon>
        <taxon>Xanthobacteraceae</taxon>
        <taxon>Azorhizobium</taxon>
    </lineage>
</organism>
<evidence type="ECO:0000313" key="3">
    <source>
        <dbReference type="Proteomes" id="UP000606044"/>
    </source>
</evidence>
<keyword evidence="3" id="KW-1185">Reference proteome</keyword>
<dbReference type="Proteomes" id="UP000606044">
    <property type="component" value="Unassembled WGS sequence"/>
</dbReference>
<comment type="caution">
    <text evidence="2">The sequence shown here is derived from an EMBL/GenBank/DDBJ whole genome shotgun (WGS) entry which is preliminary data.</text>
</comment>
<feature type="transmembrane region" description="Helical" evidence="1">
    <location>
        <begin position="20"/>
        <end position="38"/>
    </location>
</feature>
<feature type="transmembrane region" description="Helical" evidence="1">
    <location>
        <begin position="44"/>
        <end position="62"/>
    </location>
</feature>
<sequence>MKFLRSVIAELLGMFIDDGALALASVALIAVVALAVEVAGTPPLASSVLLLAGCLAILLESVRRAARKKLGR</sequence>
<reference evidence="2" key="1">
    <citation type="journal article" date="2014" name="Int. J. Syst. Evol. Microbiol.">
        <title>Complete genome sequence of Corynebacterium casei LMG S-19264T (=DSM 44701T), isolated from a smear-ripened cheese.</title>
        <authorList>
            <consortium name="US DOE Joint Genome Institute (JGI-PGF)"/>
            <person name="Walter F."/>
            <person name="Albersmeier A."/>
            <person name="Kalinowski J."/>
            <person name="Ruckert C."/>
        </authorList>
    </citation>
    <scope>NUCLEOTIDE SEQUENCE</scope>
    <source>
        <strain evidence="2">CCM 7897</strain>
    </source>
</reference>
<protein>
    <submittedName>
        <fullName evidence="2">Uncharacterized protein</fullName>
    </submittedName>
</protein>
<keyword evidence="1" id="KW-0812">Transmembrane</keyword>
<name>A0A917BLT3_9HYPH</name>
<dbReference type="EMBL" id="BMCT01000001">
    <property type="protein sequence ID" value="GGF50803.1"/>
    <property type="molecule type" value="Genomic_DNA"/>
</dbReference>
<dbReference type="RefSeq" id="WP_188575552.1">
    <property type="nucleotide sequence ID" value="NZ_BMCT01000001.1"/>
</dbReference>
<proteinExistence type="predicted"/>
<keyword evidence="1" id="KW-0472">Membrane</keyword>
<evidence type="ECO:0000313" key="2">
    <source>
        <dbReference type="EMBL" id="GGF50803.1"/>
    </source>
</evidence>
<dbReference type="AlphaFoldDB" id="A0A917BLT3"/>
<reference evidence="2" key="2">
    <citation type="submission" date="2020-09" db="EMBL/GenBank/DDBJ databases">
        <authorList>
            <person name="Sun Q."/>
            <person name="Sedlacek I."/>
        </authorList>
    </citation>
    <scope>NUCLEOTIDE SEQUENCE</scope>
    <source>
        <strain evidence="2">CCM 7897</strain>
    </source>
</reference>